<dbReference type="EMBL" id="HBUE01302523">
    <property type="protein sequence ID" value="CAG6579655.1"/>
    <property type="molecule type" value="Transcribed_RNA"/>
</dbReference>
<feature type="transmembrane region" description="Helical" evidence="1">
    <location>
        <begin position="86"/>
        <end position="103"/>
    </location>
</feature>
<protein>
    <submittedName>
        <fullName evidence="2">(northern house mosquito) hypothetical protein</fullName>
    </submittedName>
</protein>
<keyword evidence="1" id="KW-1133">Transmembrane helix</keyword>
<dbReference type="EMBL" id="HBUE01196510">
    <property type="protein sequence ID" value="CAG6527929.1"/>
    <property type="molecule type" value="Transcribed_RNA"/>
</dbReference>
<accession>A0A8D8NW62</accession>
<sequence>MLFRVRYHQLFAVLGHFHLVVDDVVTVANQQLLVGGSVAILRTYLVRFSCCWRLCRQTTIIISIGISDVGIFVAVLLKITTVRTRIVVSTCHSITTIITVTTIDDRATTAATSVFLSAVLILSFCFPRAFQLGRLEAVYVG</sequence>
<evidence type="ECO:0000256" key="1">
    <source>
        <dbReference type="SAM" id="Phobius"/>
    </source>
</evidence>
<keyword evidence="1" id="KW-0472">Membrane</keyword>
<keyword evidence="1" id="KW-0812">Transmembrane</keyword>
<name>A0A8D8NW62_CULPI</name>
<organism evidence="2">
    <name type="scientific">Culex pipiens</name>
    <name type="common">House mosquito</name>
    <dbReference type="NCBI Taxonomy" id="7175"/>
    <lineage>
        <taxon>Eukaryota</taxon>
        <taxon>Metazoa</taxon>
        <taxon>Ecdysozoa</taxon>
        <taxon>Arthropoda</taxon>
        <taxon>Hexapoda</taxon>
        <taxon>Insecta</taxon>
        <taxon>Pterygota</taxon>
        <taxon>Neoptera</taxon>
        <taxon>Endopterygota</taxon>
        <taxon>Diptera</taxon>
        <taxon>Nematocera</taxon>
        <taxon>Culicoidea</taxon>
        <taxon>Culicidae</taxon>
        <taxon>Culicinae</taxon>
        <taxon>Culicini</taxon>
        <taxon>Culex</taxon>
        <taxon>Culex</taxon>
    </lineage>
</organism>
<proteinExistence type="predicted"/>
<dbReference type="AlphaFoldDB" id="A0A8D8NW62"/>
<evidence type="ECO:0000313" key="2">
    <source>
        <dbReference type="EMBL" id="CAG6579655.1"/>
    </source>
</evidence>
<feature type="transmembrane region" description="Helical" evidence="1">
    <location>
        <begin position="109"/>
        <end position="126"/>
    </location>
</feature>
<reference evidence="2" key="1">
    <citation type="submission" date="2021-05" db="EMBL/GenBank/DDBJ databases">
        <authorList>
            <person name="Alioto T."/>
            <person name="Alioto T."/>
            <person name="Gomez Garrido J."/>
        </authorList>
    </citation>
    <scope>NUCLEOTIDE SEQUENCE</scope>
</reference>
<feature type="transmembrane region" description="Helical" evidence="1">
    <location>
        <begin position="60"/>
        <end position="79"/>
    </location>
</feature>